<feature type="region of interest" description="Disordered" evidence="1">
    <location>
        <begin position="123"/>
        <end position="148"/>
    </location>
</feature>
<sequence length="290" mass="32322">MFTITTIQSPTTIQHRFVLRLRSSIKQPSCLDIYQTFLTLDETTLLTRNQRHSNWTYTHTYQIILPAIFSPTKLSSFLPYQHTPKIMAGSRSINALAATTTRLPSNTPEYGDIGEDEIIESIETPPTRPSEDERSSPSITPPSRGPVWSIESNEEEVRHKVASELTIIAHVALQEVEQEVATRDVPTNNEGLVQLSLPVIKIIQQHSGEPLISFQAQVLVHKIIKKRHQILANMDVAFTFNGTAEELRAEDGALMALCDGLIMEVMVSSLESSENAEGIASELVLDLFGF</sequence>
<gene>
    <name evidence="2" type="ORF">BU24DRAFT_473400</name>
</gene>
<reference evidence="2" key="1">
    <citation type="journal article" date="2020" name="Stud. Mycol.">
        <title>101 Dothideomycetes genomes: a test case for predicting lifestyles and emergence of pathogens.</title>
        <authorList>
            <person name="Haridas S."/>
            <person name="Albert R."/>
            <person name="Binder M."/>
            <person name="Bloem J."/>
            <person name="Labutti K."/>
            <person name="Salamov A."/>
            <person name="Andreopoulos B."/>
            <person name="Baker S."/>
            <person name="Barry K."/>
            <person name="Bills G."/>
            <person name="Bluhm B."/>
            <person name="Cannon C."/>
            <person name="Castanera R."/>
            <person name="Culley D."/>
            <person name="Daum C."/>
            <person name="Ezra D."/>
            <person name="Gonzalez J."/>
            <person name="Henrissat B."/>
            <person name="Kuo A."/>
            <person name="Liang C."/>
            <person name="Lipzen A."/>
            <person name="Lutzoni F."/>
            <person name="Magnuson J."/>
            <person name="Mondo S."/>
            <person name="Nolan M."/>
            <person name="Ohm R."/>
            <person name="Pangilinan J."/>
            <person name="Park H.-J."/>
            <person name="Ramirez L."/>
            <person name="Alfaro M."/>
            <person name="Sun H."/>
            <person name="Tritt A."/>
            <person name="Yoshinaga Y."/>
            <person name="Zwiers L.-H."/>
            <person name="Turgeon B."/>
            <person name="Goodwin S."/>
            <person name="Spatafora J."/>
            <person name="Crous P."/>
            <person name="Grigoriev I."/>
        </authorList>
    </citation>
    <scope>NUCLEOTIDE SEQUENCE</scope>
    <source>
        <strain evidence="2">CBS 175.79</strain>
    </source>
</reference>
<protein>
    <submittedName>
        <fullName evidence="2">Uncharacterized protein</fullName>
    </submittedName>
</protein>
<dbReference type="AlphaFoldDB" id="A0A6A5XBE0"/>
<evidence type="ECO:0000256" key="1">
    <source>
        <dbReference type="SAM" id="MobiDB-lite"/>
    </source>
</evidence>
<evidence type="ECO:0000313" key="2">
    <source>
        <dbReference type="EMBL" id="KAF2010219.1"/>
    </source>
</evidence>
<dbReference type="GeneID" id="54290180"/>
<dbReference type="Proteomes" id="UP000799778">
    <property type="component" value="Unassembled WGS sequence"/>
</dbReference>
<proteinExistence type="predicted"/>
<organism evidence="2 3">
    <name type="scientific">Aaosphaeria arxii CBS 175.79</name>
    <dbReference type="NCBI Taxonomy" id="1450172"/>
    <lineage>
        <taxon>Eukaryota</taxon>
        <taxon>Fungi</taxon>
        <taxon>Dikarya</taxon>
        <taxon>Ascomycota</taxon>
        <taxon>Pezizomycotina</taxon>
        <taxon>Dothideomycetes</taxon>
        <taxon>Pleosporomycetidae</taxon>
        <taxon>Pleosporales</taxon>
        <taxon>Pleosporales incertae sedis</taxon>
        <taxon>Aaosphaeria</taxon>
    </lineage>
</organism>
<dbReference type="RefSeq" id="XP_033378558.1">
    <property type="nucleotide sequence ID" value="XM_033532783.1"/>
</dbReference>
<evidence type="ECO:0000313" key="3">
    <source>
        <dbReference type="Proteomes" id="UP000799778"/>
    </source>
</evidence>
<keyword evidence="3" id="KW-1185">Reference proteome</keyword>
<name>A0A6A5XBE0_9PLEO</name>
<dbReference type="EMBL" id="ML978077">
    <property type="protein sequence ID" value="KAF2010219.1"/>
    <property type="molecule type" value="Genomic_DNA"/>
</dbReference>
<accession>A0A6A5XBE0</accession>